<dbReference type="SUPFAM" id="SSF82171">
    <property type="entry name" value="DPP6 N-terminal domain-like"/>
    <property type="match status" value="1"/>
</dbReference>
<dbReference type="SMART" id="SM00245">
    <property type="entry name" value="TSPc"/>
    <property type="match status" value="1"/>
</dbReference>
<comment type="caution">
    <text evidence="12">The sequence shown here is derived from an EMBL/GenBank/DDBJ whole genome shotgun (WGS) entry which is preliminary data.</text>
</comment>
<dbReference type="PROSITE" id="PS50106">
    <property type="entry name" value="PDZ"/>
    <property type="match status" value="1"/>
</dbReference>
<dbReference type="PIRSF" id="PIRSF036421">
    <property type="entry name" value="Tricorn_protease"/>
    <property type="match status" value="1"/>
</dbReference>
<evidence type="ECO:0000256" key="6">
    <source>
        <dbReference type="ARBA" id="ARBA00022825"/>
    </source>
</evidence>
<dbReference type="Gene3D" id="3.90.226.10">
    <property type="entry name" value="2-enoyl-CoA Hydratase, Chain A, domain 1"/>
    <property type="match status" value="1"/>
</dbReference>
<feature type="active site" description="Charge relay system" evidence="8">
    <location>
        <position position="749"/>
    </location>
</feature>
<evidence type="ECO:0000256" key="8">
    <source>
        <dbReference type="PIRSR" id="PIRSR036421-1"/>
    </source>
</evidence>
<feature type="compositionally biased region" description="Basic and acidic residues" evidence="10">
    <location>
        <begin position="535"/>
        <end position="546"/>
    </location>
</feature>
<feature type="region of interest" description="Disordered" evidence="10">
    <location>
        <begin position="1063"/>
        <end position="1082"/>
    </location>
</feature>
<dbReference type="InterPro" id="IPR036034">
    <property type="entry name" value="PDZ_sf"/>
</dbReference>
<gene>
    <name evidence="12" type="ORF">GB881_01330</name>
</gene>
<reference evidence="12 13" key="1">
    <citation type="submission" date="2019-10" db="EMBL/GenBank/DDBJ databases">
        <title>Georgenia wutianyii sp. nov. and Georgenia yuyongxinii sp. nov. isolated from plateau pika (Ochotona curzoniae) in the Qinghai-Tibet plateau of China.</title>
        <authorList>
            <person name="Tian Z."/>
        </authorList>
    </citation>
    <scope>NUCLEOTIDE SEQUENCE [LARGE SCALE GENOMIC DNA]</scope>
    <source>
        <strain evidence="12 13">JCM 19765</strain>
    </source>
</reference>
<feature type="site" description="Transition state stabilizer; via amide nitrogen" evidence="9">
    <location>
        <position position="970"/>
    </location>
</feature>
<dbReference type="SUPFAM" id="SSF69304">
    <property type="entry name" value="Tricorn protease N-terminal domain"/>
    <property type="match status" value="1"/>
</dbReference>
<dbReference type="Pfam" id="PF03572">
    <property type="entry name" value="Peptidase_S41"/>
    <property type="match status" value="1"/>
</dbReference>
<dbReference type="SUPFAM" id="SSF50156">
    <property type="entry name" value="PDZ domain-like"/>
    <property type="match status" value="1"/>
</dbReference>
<feature type="region of interest" description="Disordered" evidence="10">
    <location>
        <begin position="517"/>
        <end position="563"/>
    </location>
</feature>
<evidence type="ECO:0000313" key="12">
    <source>
        <dbReference type="EMBL" id="MPV35704.1"/>
    </source>
</evidence>
<keyword evidence="3 7" id="KW-0963">Cytoplasm</keyword>
<dbReference type="Pfam" id="PF14685">
    <property type="entry name" value="PDZ_Tricorn"/>
    <property type="match status" value="1"/>
</dbReference>
<dbReference type="InterPro" id="IPR029045">
    <property type="entry name" value="ClpP/crotonase-like_dom_sf"/>
</dbReference>
<dbReference type="InterPro" id="IPR001478">
    <property type="entry name" value="PDZ"/>
</dbReference>
<keyword evidence="5 7" id="KW-0378">Hydrolase</keyword>
<sequence length="1082" mass="117644">MSSSAYLRYPHVHDDLVTFVAADDVWLAPSDGGRAWRLTNDRTPVRNPRISPDGTHVAFVSHRDGHPEVMVTDLDGTAPRRLTWWGAKNTLVLGWTADGRVLAASHAGEANVRHLVVKAVGLDGAVERLRYGPASGVAVRGDGAVALATPGSRPPAHWKRYRGGTAPRLWLDRAGDGGWEQLLADEPASLVDPMWLGERLLFVSDRAAAFPDHADEQANLWVWDAPGEGAPRQLTRQGPDEGYVRDASTDGERVVWHSRGDLWVLDDLDGVPRRLEVLLPGGAPATFAARPTKNLDVLVPDRGGDASLVGWRGNVFRLSHREGPARAVAADSATRYREPTLLGHDHAVMVSDAGGADRLEVRSLTGATPPVERAAGRLGRVLHLAGDPAGRRLATVSHDGWVRLVEVADGAVREVHRSRQGEAVSPSFSPDGRYLLWAEPTHSEGALHRLMILDLAADAGEPGALTAGKFHDHSPTFSADGKYVVFLSDRTFDPTYDTHEFAMSFTGSTRPWLMPLAATEPAPFGPSADGWRISTPKDDRQDDDGRPGAGGAEQTPRSPDLDLAGAEERIIPFPVPSGSYRQLRAAKDGVLWIREAGETGTLGSRRAAVTGDPTPDALEHWSFPQRRVTVIHDAVDGYGVSGDGERVVVRHKDAVTVLPSGRKVEDDDPEKVTVDLDRLRFEVDPHAEWQQMFDENARLMHDHFWREDMDGVDFAAVVARWRPLVERLGSHDDLVDLLWETVGELNTSHAYVMAEEPPGDQDRRLGLLGADLSPADGGWRIERVLPGESSEPDARSPLRAAGVDARAGDLVVAVDGVPVDPAHGPLAQLMGAAEKPVELTLRRDGADRRVVVVPLPDEEVLRYQDWVRGRREYVRERSGGRLGYLHVPDMMGYGWAQLHRDLRHAVSADALVADVRYNRGGHTSQLVVARLAARVVGWSSGRHYAEPGTYPEHAPRGPVVLVANENSGSDGDIVNAVAQAMGVGPVVGVRTWGGVVGIDGRFELVDGTKVTQPRYSTWLQGKGWAVENYGVDPDIEVVHSPADFFSDDDPQLDRAIAEALALVEQQGTSTPPELPEPKVRRG</sequence>
<dbReference type="PANTHER" id="PTHR43253:SF1">
    <property type="entry name" value="TRICORN PROTEASE HOMOLOG 2-RELATED"/>
    <property type="match status" value="1"/>
</dbReference>
<dbReference type="EC" id="3.4.21.-" evidence="7"/>
<dbReference type="InterPro" id="IPR028204">
    <property type="entry name" value="Tricorn_C1"/>
</dbReference>
<evidence type="ECO:0000256" key="10">
    <source>
        <dbReference type="SAM" id="MobiDB-lite"/>
    </source>
</evidence>
<dbReference type="InterPro" id="IPR012393">
    <property type="entry name" value="Tricorn_protease"/>
</dbReference>
<dbReference type="AlphaFoldDB" id="A0A6N7EKA8"/>
<dbReference type="CDD" id="cd07562">
    <property type="entry name" value="Peptidase_S41_TRI"/>
    <property type="match status" value="1"/>
</dbReference>
<dbReference type="Gene3D" id="3.30.750.44">
    <property type="match status" value="1"/>
</dbReference>
<evidence type="ECO:0000256" key="5">
    <source>
        <dbReference type="ARBA" id="ARBA00022801"/>
    </source>
</evidence>
<dbReference type="Proteomes" id="UP000437709">
    <property type="component" value="Unassembled WGS sequence"/>
</dbReference>
<name>A0A6N7EKA8_9MICO</name>
<evidence type="ECO:0000256" key="1">
    <source>
        <dbReference type="ARBA" id="ARBA00004496"/>
    </source>
</evidence>
<organism evidence="12 13">
    <name type="scientific">Georgenia subflava</name>
    <dbReference type="NCBI Taxonomy" id="1622177"/>
    <lineage>
        <taxon>Bacteria</taxon>
        <taxon>Bacillati</taxon>
        <taxon>Actinomycetota</taxon>
        <taxon>Actinomycetes</taxon>
        <taxon>Micrococcales</taxon>
        <taxon>Bogoriellaceae</taxon>
        <taxon>Georgenia</taxon>
    </lineage>
</organism>
<dbReference type="Pfam" id="PF14684">
    <property type="entry name" value="Tricorn_C1"/>
    <property type="match status" value="1"/>
</dbReference>
<evidence type="ECO:0000256" key="9">
    <source>
        <dbReference type="PIRSR" id="PIRSR036421-3"/>
    </source>
</evidence>
<dbReference type="InterPro" id="IPR015943">
    <property type="entry name" value="WD40/YVTN_repeat-like_dom_sf"/>
</dbReference>
<keyword evidence="4 7" id="KW-0645">Protease</keyword>
<proteinExistence type="inferred from homology"/>
<feature type="active site" description="Charge relay system" evidence="8">
    <location>
        <position position="1027"/>
    </location>
</feature>
<dbReference type="RefSeq" id="WP_152195210.1">
    <property type="nucleotide sequence ID" value="NZ_VUKD01000003.1"/>
</dbReference>
<dbReference type="OrthoDB" id="9758793at2"/>
<dbReference type="Pfam" id="PF26549">
    <property type="entry name" value="Tricorn_N"/>
    <property type="match status" value="1"/>
</dbReference>
<evidence type="ECO:0000259" key="11">
    <source>
        <dbReference type="PROSITE" id="PS50106"/>
    </source>
</evidence>
<comment type="function">
    <text evidence="7">Degrades oligopeptides.</text>
</comment>
<feature type="domain" description="PDZ" evidence="11">
    <location>
        <begin position="766"/>
        <end position="845"/>
    </location>
</feature>
<keyword evidence="13" id="KW-1185">Reference proteome</keyword>
<accession>A0A6N7EKA8</accession>
<protein>
    <recommendedName>
        <fullName evidence="7">Tricorn protease homolog</fullName>
        <ecNumber evidence="7">3.4.21.-</ecNumber>
    </recommendedName>
</protein>
<evidence type="ECO:0000256" key="3">
    <source>
        <dbReference type="ARBA" id="ARBA00022490"/>
    </source>
</evidence>
<dbReference type="GO" id="GO:0006508">
    <property type="term" value="P:proteolysis"/>
    <property type="evidence" value="ECO:0007669"/>
    <property type="project" value="UniProtKB-UniRule"/>
</dbReference>
<dbReference type="Gene3D" id="2.120.10.60">
    <property type="entry name" value="Tricorn protease N-terminal domain"/>
    <property type="match status" value="1"/>
</dbReference>
<dbReference type="EMBL" id="WHPC01000003">
    <property type="protein sequence ID" value="MPV35704.1"/>
    <property type="molecule type" value="Genomic_DNA"/>
</dbReference>
<dbReference type="GO" id="GO:0008236">
    <property type="term" value="F:serine-type peptidase activity"/>
    <property type="evidence" value="ECO:0007669"/>
    <property type="project" value="UniProtKB-UniRule"/>
</dbReference>
<evidence type="ECO:0000256" key="7">
    <source>
        <dbReference type="PIRNR" id="PIRNR036421"/>
    </source>
</evidence>
<comment type="subcellular location">
    <subcellularLocation>
        <location evidence="1 7">Cytoplasm</location>
    </subcellularLocation>
</comment>
<evidence type="ECO:0000256" key="4">
    <source>
        <dbReference type="ARBA" id="ARBA00022670"/>
    </source>
</evidence>
<dbReference type="InterPro" id="IPR005151">
    <property type="entry name" value="Tail-specific_protease"/>
</dbReference>
<feature type="active site" description="Nucleophile" evidence="8">
    <location>
        <position position="969"/>
    </location>
</feature>
<keyword evidence="6 7" id="KW-0720">Serine protease</keyword>
<dbReference type="Pfam" id="PF26550">
    <property type="entry name" value="Tricorn_2nd"/>
    <property type="match status" value="1"/>
</dbReference>
<comment type="similarity">
    <text evidence="2 7">Belongs to the peptidase S41B family.</text>
</comment>
<dbReference type="GO" id="GO:0005737">
    <property type="term" value="C:cytoplasm"/>
    <property type="evidence" value="ECO:0007669"/>
    <property type="project" value="UniProtKB-SubCell"/>
</dbReference>
<dbReference type="PANTHER" id="PTHR43253">
    <property type="entry name" value="TRICORN PROTEASE HOMOLOG 2-RELATED"/>
    <property type="match status" value="1"/>
</dbReference>
<evidence type="ECO:0000256" key="2">
    <source>
        <dbReference type="ARBA" id="ARBA00008524"/>
    </source>
</evidence>
<dbReference type="InterPro" id="IPR029414">
    <property type="entry name" value="Tricorn_PDZ"/>
</dbReference>
<dbReference type="Gene3D" id="2.130.10.10">
    <property type="entry name" value="YVTN repeat-like/Quinoprotein amine dehydrogenase"/>
    <property type="match status" value="1"/>
</dbReference>
<dbReference type="SUPFAM" id="SSF52096">
    <property type="entry name" value="ClpP/crotonase"/>
    <property type="match status" value="1"/>
</dbReference>
<dbReference type="Gene3D" id="2.30.42.10">
    <property type="match status" value="1"/>
</dbReference>
<evidence type="ECO:0000313" key="13">
    <source>
        <dbReference type="Proteomes" id="UP000437709"/>
    </source>
</evidence>